<dbReference type="PANTHER" id="PTHR31317">
    <property type="entry name" value="OS08G0163500 PROTEIN"/>
    <property type="match status" value="1"/>
</dbReference>
<dbReference type="EMBL" id="SPHZ02000004">
    <property type="protein sequence ID" value="KAF0922542.1"/>
    <property type="molecule type" value="Genomic_DNA"/>
</dbReference>
<gene>
    <name evidence="1" type="ORF">E2562_037992</name>
</gene>
<reference evidence="1 2" key="1">
    <citation type="submission" date="2019-11" db="EMBL/GenBank/DDBJ databases">
        <title>Whole genome sequence of Oryza granulata.</title>
        <authorList>
            <person name="Li W."/>
        </authorList>
    </citation>
    <scope>NUCLEOTIDE SEQUENCE [LARGE SCALE GENOMIC DNA]</scope>
    <source>
        <strain evidence="2">cv. Menghai</strain>
        <tissue evidence="1">Leaf</tissue>
    </source>
</reference>
<dbReference type="InterPro" id="IPR010410">
    <property type="entry name" value="DUF1005"/>
</dbReference>
<comment type="caution">
    <text evidence="1">The sequence shown here is derived from an EMBL/GenBank/DDBJ whole genome shotgun (WGS) entry which is preliminary data.</text>
</comment>
<evidence type="ECO:0000313" key="2">
    <source>
        <dbReference type="Proteomes" id="UP000479710"/>
    </source>
</evidence>
<protein>
    <submittedName>
        <fullName evidence="1">Uncharacterized protein</fullName>
    </submittedName>
</protein>
<keyword evidence="2" id="KW-1185">Reference proteome</keyword>
<accession>A0A6G1EDR2</accession>
<dbReference type="AlphaFoldDB" id="A0A6G1EDR2"/>
<sequence>MFTCKFGCHSNIDLQRWMVQPERDAAAGKERKGWLVMVHDLSGSPVVLASMVMPFVASLGTNRVNCSNPGAWLILRPTGDGSWEP</sequence>
<dbReference type="OrthoDB" id="987824at2759"/>
<proteinExistence type="predicted"/>
<name>A0A6G1EDR2_9ORYZ</name>
<evidence type="ECO:0000313" key="1">
    <source>
        <dbReference type="EMBL" id="KAF0922542.1"/>
    </source>
</evidence>
<organism evidence="1 2">
    <name type="scientific">Oryza meyeriana var. granulata</name>
    <dbReference type="NCBI Taxonomy" id="110450"/>
    <lineage>
        <taxon>Eukaryota</taxon>
        <taxon>Viridiplantae</taxon>
        <taxon>Streptophyta</taxon>
        <taxon>Embryophyta</taxon>
        <taxon>Tracheophyta</taxon>
        <taxon>Spermatophyta</taxon>
        <taxon>Magnoliopsida</taxon>
        <taxon>Liliopsida</taxon>
        <taxon>Poales</taxon>
        <taxon>Poaceae</taxon>
        <taxon>BOP clade</taxon>
        <taxon>Oryzoideae</taxon>
        <taxon>Oryzeae</taxon>
        <taxon>Oryzinae</taxon>
        <taxon>Oryza</taxon>
        <taxon>Oryza meyeriana</taxon>
    </lineage>
</organism>
<dbReference type="PANTHER" id="PTHR31317:SF6">
    <property type="entry name" value="EXPRESSED PROTEIN"/>
    <property type="match status" value="1"/>
</dbReference>
<dbReference type="Pfam" id="PF06219">
    <property type="entry name" value="DUF1005"/>
    <property type="match status" value="1"/>
</dbReference>
<dbReference type="Proteomes" id="UP000479710">
    <property type="component" value="Unassembled WGS sequence"/>
</dbReference>